<dbReference type="SMART" id="SM01130">
    <property type="entry name" value="DHDPS"/>
    <property type="match status" value="1"/>
</dbReference>
<dbReference type="RefSeq" id="WP_276305350.1">
    <property type="nucleotide sequence ID" value="NZ_CP119992.1"/>
</dbReference>
<evidence type="ECO:0000256" key="3">
    <source>
        <dbReference type="PIRSR" id="PIRSR001365-1"/>
    </source>
</evidence>
<dbReference type="AlphaFoldDB" id="A0ABD6A6E8"/>
<evidence type="ECO:0000313" key="6">
    <source>
        <dbReference type="Proteomes" id="UP001596547"/>
    </source>
</evidence>
<sequence>MADRTHADDTVDPLSLHGVVPPTVTAFAEDESLDAETSAAHARFVVDGGAHAVFPLGTNGEFALLTPDEREAVIAAVVDEVGGDVPVIAGVGAPSTYETVRHAERAADAGADGLVVVTPYYYPIDDAGAVQHYRRVAEAVEEPIYVYHIPSKTGNTLSRSAVADIAAVPGVAGLKDSSKDVPWLGQVIADTPDLTYLAGSDSLLLPGLDLGCAGAVSAVANAFPELVCDLYAAYVDGDRETARDLQYTVYRVRDAIKRGPYMAGVKAALDLRGFDAGPLRSPLRSMNETDRAALERDLRELDLL</sequence>
<dbReference type="SUPFAM" id="SSF51569">
    <property type="entry name" value="Aldolase"/>
    <property type="match status" value="1"/>
</dbReference>
<evidence type="ECO:0000313" key="5">
    <source>
        <dbReference type="EMBL" id="MFC7315947.1"/>
    </source>
</evidence>
<dbReference type="PIRSF" id="PIRSF001365">
    <property type="entry name" value="DHDPS"/>
    <property type="match status" value="1"/>
</dbReference>
<evidence type="ECO:0000256" key="4">
    <source>
        <dbReference type="PIRSR" id="PIRSR001365-2"/>
    </source>
</evidence>
<dbReference type="CDD" id="cd00408">
    <property type="entry name" value="DHDPS-like"/>
    <property type="match status" value="1"/>
</dbReference>
<feature type="active site" description="Proton donor/acceptor" evidence="3">
    <location>
        <position position="147"/>
    </location>
</feature>
<dbReference type="GO" id="GO:0008675">
    <property type="term" value="F:2-dehydro-3-deoxy-phosphogluconate aldolase activity"/>
    <property type="evidence" value="ECO:0007669"/>
    <property type="project" value="UniProtKB-ARBA"/>
</dbReference>
<comment type="caution">
    <text evidence="5">The sequence shown here is derived from an EMBL/GenBank/DDBJ whole genome shotgun (WGS) entry which is preliminary data.</text>
</comment>
<reference evidence="5 6" key="1">
    <citation type="journal article" date="2019" name="Int. J. Syst. Evol. Microbiol.">
        <title>The Global Catalogue of Microorganisms (GCM) 10K type strain sequencing project: providing services to taxonomists for standard genome sequencing and annotation.</title>
        <authorList>
            <consortium name="The Broad Institute Genomics Platform"/>
            <consortium name="The Broad Institute Genome Sequencing Center for Infectious Disease"/>
            <person name="Wu L."/>
            <person name="Ma J."/>
        </authorList>
    </citation>
    <scope>NUCLEOTIDE SEQUENCE [LARGE SCALE GENOMIC DNA]</scope>
    <source>
        <strain evidence="5 6">PSR21</strain>
    </source>
</reference>
<feature type="binding site" evidence="4">
    <location>
        <position position="216"/>
    </location>
    <ligand>
        <name>pyruvate</name>
        <dbReference type="ChEBI" id="CHEBI:15361"/>
    </ligand>
</feature>
<protein>
    <submittedName>
        <fullName evidence="5">Dihydrodipicolinate synthase family protein</fullName>
    </submittedName>
</protein>
<dbReference type="PRINTS" id="PR00146">
    <property type="entry name" value="DHPICSNTHASE"/>
</dbReference>
<evidence type="ECO:0000256" key="2">
    <source>
        <dbReference type="ARBA" id="ARBA00023270"/>
    </source>
</evidence>
<evidence type="ECO:0000256" key="1">
    <source>
        <dbReference type="ARBA" id="ARBA00023239"/>
    </source>
</evidence>
<keyword evidence="1" id="KW-0456">Lyase</keyword>
<dbReference type="PANTHER" id="PTHR12128">
    <property type="entry name" value="DIHYDRODIPICOLINATE SYNTHASE"/>
    <property type="match status" value="1"/>
</dbReference>
<keyword evidence="2" id="KW-0704">Schiff base</keyword>
<organism evidence="5 6">
    <name type="scientific">Halomarina halobia</name>
    <dbReference type="NCBI Taxonomy" id="3033386"/>
    <lineage>
        <taxon>Archaea</taxon>
        <taxon>Methanobacteriati</taxon>
        <taxon>Methanobacteriota</taxon>
        <taxon>Stenosarchaea group</taxon>
        <taxon>Halobacteria</taxon>
        <taxon>Halobacteriales</taxon>
        <taxon>Natronomonadaceae</taxon>
        <taxon>Halomarina</taxon>
    </lineage>
</organism>
<dbReference type="InterPro" id="IPR013785">
    <property type="entry name" value="Aldolase_TIM"/>
</dbReference>
<feature type="active site" description="Schiff-base intermediate with substrate" evidence="3">
    <location>
        <position position="175"/>
    </location>
</feature>
<dbReference type="PROSITE" id="PS00666">
    <property type="entry name" value="DHDPS_2"/>
    <property type="match status" value="1"/>
</dbReference>
<dbReference type="GO" id="GO:0044281">
    <property type="term" value="P:small molecule metabolic process"/>
    <property type="evidence" value="ECO:0007669"/>
    <property type="project" value="UniProtKB-ARBA"/>
</dbReference>
<dbReference type="InterPro" id="IPR020625">
    <property type="entry name" value="Schiff_base-form_aldolases_AS"/>
</dbReference>
<dbReference type="Gene3D" id="3.20.20.70">
    <property type="entry name" value="Aldolase class I"/>
    <property type="match status" value="1"/>
</dbReference>
<dbReference type="Pfam" id="PF00701">
    <property type="entry name" value="DHDPS"/>
    <property type="match status" value="1"/>
</dbReference>
<dbReference type="EMBL" id="JBHTBF010000001">
    <property type="protein sequence ID" value="MFC7315947.1"/>
    <property type="molecule type" value="Genomic_DNA"/>
</dbReference>
<dbReference type="Proteomes" id="UP001596547">
    <property type="component" value="Unassembled WGS sequence"/>
</dbReference>
<dbReference type="GeneID" id="79314926"/>
<dbReference type="InterPro" id="IPR002220">
    <property type="entry name" value="DapA-like"/>
</dbReference>
<name>A0ABD6A6E8_9EURY</name>
<accession>A0ABD6A6E8</accession>
<keyword evidence="6" id="KW-1185">Reference proteome</keyword>
<proteinExistence type="predicted"/>
<dbReference type="PANTHER" id="PTHR12128:SF66">
    <property type="entry name" value="4-HYDROXY-2-OXOGLUTARATE ALDOLASE, MITOCHONDRIAL"/>
    <property type="match status" value="1"/>
</dbReference>
<gene>
    <name evidence="5" type="ORF">ACFQPE_03940</name>
</gene>